<dbReference type="PANTHER" id="PTHR45747">
    <property type="entry name" value="HISTONE-LYSINE N-METHYLTRANSFERASE E(Z)"/>
    <property type="match status" value="1"/>
</dbReference>
<dbReference type="GO" id="GO:0046976">
    <property type="term" value="F:histone H3K27 methyltransferase activity"/>
    <property type="evidence" value="ECO:0007669"/>
    <property type="project" value="TreeGrafter"/>
</dbReference>
<evidence type="ECO:0000256" key="6">
    <source>
        <dbReference type="SAM" id="MobiDB-lite"/>
    </source>
</evidence>
<feature type="domain" description="SET" evidence="7">
    <location>
        <begin position="739"/>
        <end position="856"/>
    </location>
</feature>
<dbReference type="GO" id="GO:0036038">
    <property type="term" value="C:MKS complex"/>
    <property type="evidence" value="ECO:0007669"/>
    <property type="project" value="InterPro"/>
</dbReference>
<keyword evidence="4" id="KW-0805">Transcription regulation</keyword>
<dbReference type="GO" id="GO:0031507">
    <property type="term" value="P:heterochromatin formation"/>
    <property type="evidence" value="ECO:0007669"/>
    <property type="project" value="TreeGrafter"/>
</dbReference>
<keyword evidence="5" id="KW-0804">Transcription</keyword>
<keyword evidence="1" id="KW-0489">Methyltransferase</keyword>
<feature type="compositionally biased region" description="Low complexity" evidence="6">
    <location>
        <begin position="574"/>
        <end position="588"/>
    </location>
</feature>
<dbReference type="GO" id="GO:0005634">
    <property type="term" value="C:nucleus"/>
    <property type="evidence" value="ECO:0007669"/>
    <property type="project" value="TreeGrafter"/>
</dbReference>
<dbReference type="EMBL" id="HBFS01020961">
    <property type="protein sequence ID" value="CAD8920750.1"/>
    <property type="molecule type" value="Transcribed_RNA"/>
</dbReference>
<dbReference type="InterPro" id="IPR026489">
    <property type="entry name" value="CXC_dom"/>
</dbReference>
<dbReference type="Pfam" id="PF09773">
    <property type="entry name" value="Meckelin"/>
    <property type="match status" value="1"/>
</dbReference>
<proteinExistence type="predicted"/>
<dbReference type="Gene3D" id="2.170.270.10">
    <property type="entry name" value="SET domain"/>
    <property type="match status" value="1"/>
</dbReference>
<dbReference type="AlphaFoldDB" id="A0A7S1CKP3"/>
<dbReference type="GO" id="GO:0060271">
    <property type="term" value="P:cilium assembly"/>
    <property type="evidence" value="ECO:0007669"/>
    <property type="project" value="InterPro"/>
</dbReference>
<feature type="region of interest" description="Disordered" evidence="6">
    <location>
        <begin position="437"/>
        <end position="469"/>
    </location>
</feature>
<dbReference type="InterPro" id="IPR045318">
    <property type="entry name" value="EZH1/2-like"/>
</dbReference>
<dbReference type="PROSITE" id="PS50280">
    <property type="entry name" value="SET"/>
    <property type="match status" value="1"/>
</dbReference>
<feature type="domain" description="CXC" evidence="8">
    <location>
        <begin position="595"/>
        <end position="702"/>
    </location>
</feature>
<feature type="region of interest" description="Disordered" evidence="6">
    <location>
        <begin position="574"/>
        <end position="602"/>
    </location>
</feature>
<evidence type="ECO:0000256" key="3">
    <source>
        <dbReference type="ARBA" id="ARBA00022691"/>
    </source>
</evidence>
<dbReference type="InterPro" id="IPR019170">
    <property type="entry name" value="Meckelin"/>
</dbReference>
<accession>A0A7S1CKP3</accession>
<evidence type="ECO:0000256" key="2">
    <source>
        <dbReference type="ARBA" id="ARBA00022679"/>
    </source>
</evidence>
<dbReference type="InterPro" id="IPR046341">
    <property type="entry name" value="SET_dom_sf"/>
</dbReference>
<evidence type="ECO:0000259" key="7">
    <source>
        <dbReference type="PROSITE" id="PS50280"/>
    </source>
</evidence>
<name>A0A7S1CKP3_9STRA</name>
<sequence length="1043" mass="114669">MEAAQFDVPCDASLPMTGRLEPVADASVSYLYGEAPHVNVSGKDRDTLRDEVKAVAYVLRGHLRQHFALEVDEAVSRNRRCVEACHNAHRWTPPAHRGGRVLFPKLVEGDKPSPPFGGAPAAADVDMEASERHAFQRRAGVPFANGGHGVVGGGAGDGAAAAGAADERRGAEEEEEEEVFDAVDIKLSWKKSSAARRGPTTGKKQQLAQDTWTCALTTLAHGAVAPPRTTSYVTIRSNDLVEDERVLHFVPYFGDDEKEDDDGFDVSGYDAVLKEQSVRVFSPVDDTVIRSIVAHYGRRQRVLRALAEAMPGNKWNDLRKRFDEFKTQDRRTESLRTPSGTATLKATRLGGAVACGFWIPQVIVFTNRERFKSTLALRAPDMTSRTPDDHYGDLMESYRDLLCRRCFVYDCKKHGVRHPLPKVRAATLAGRLNTIKQQNRRKKASKRTAEVMDDGTASVRSSPVGSAAGDTRVPCSETCFMLHGDALGELDEVRTWMPGGGTPSFDVPSAGDREVKQWQAAERTLLPRLIEIADGDPCKAAAMLQSRTCTSVWRAGRRQILKLAWAQRNREFAGAGSSSESSDNDGAGVAARSGVNAKRFKPDPDLEMKYDFRPCSHEGPCTPESKCSCARKGLRCEKYCPCPPSCGIKFRGCRCKTAHKSRCTVGSCACVAARRECDPDLCHCCYDTHQYPPTTEGLPDDVAREVLDEPLRPPPPQGPNRGSDPHVCRNMAVTMGIHKIVRVAPSATHGWGGFLGSAEGAHKEEMVYEYTGELISQEEADRRGKVYDKLKCSFLFNLNSERVVDATRKGNKVKFVNHNKTPNCVARVLRVRAEHRIGIFAKTSIAPGDELFFDYGYDKEQQGSLFIRRGGSKEGDGDGDGAGAGAGVAAVGICPTFGRQRRTAGNSRKLLSASRKLSHFVRAFIDQTDSHFKREWSERTYLMRVFNTPPDMDAMGVGGGHGSGALMYADTEARFEQVLFRGVETDLLIFNILTFAVCDLWFGNTLVSAFLTVLVNELLNYVRLSWGVDNIAAKTLVDDRFLS</sequence>
<dbReference type="Pfam" id="PF00856">
    <property type="entry name" value="SET"/>
    <property type="match status" value="1"/>
</dbReference>
<dbReference type="InterPro" id="IPR001214">
    <property type="entry name" value="SET_dom"/>
</dbReference>
<protein>
    <submittedName>
        <fullName evidence="9">Uncharacterized protein</fullName>
    </submittedName>
</protein>
<dbReference type="PANTHER" id="PTHR45747:SF4">
    <property type="entry name" value="HISTONE-LYSINE N-METHYLTRANSFERASE E(Z)"/>
    <property type="match status" value="1"/>
</dbReference>
<dbReference type="GO" id="GO:0032259">
    <property type="term" value="P:methylation"/>
    <property type="evidence" value="ECO:0007669"/>
    <property type="project" value="UniProtKB-KW"/>
</dbReference>
<organism evidence="9">
    <name type="scientific">Bicosoecida sp. CB-2014</name>
    <dbReference type="NCBI Taxonomy" id="1486930"/>
    <lineage>
        <taxon>Eukaryota</taxon>
        <taxon>Sar</taxon>
        <taxon>Stramenopiles</taxon>
        <taxon>Bigyra</taxon>
        <taxon>Opalozoa</taxon>
        <taxon>Bicosoecida</taxon>
    </lineage>
</organism>
<evidence type="ECO:0000256" key="1">
    <source>
        <dbReference type="ARBA" id="ARBA00022603"/>
    </source>
</evidence>
<dbReference type="PROSITE" id="PS51633">
    <property type="entry name" value="CXC"/>
    <property type="match status" value="1"/>
</dbReference>
<dbReference type="CDD" id="cd10519">
    <property type="entry name" value="SET_EZH"/>
    <property type="match status" value="1"/>
</dbReference>
<evidence type="ECO:0000259" key="8">
    <source>
        <dbReference type="PROSITE" id="PS51633"/>
    </source>
</evidence>
<evidence type="ECO:0000313" key="9">
    <source>
        <dbReference type="EMBL" id="CAD8920750.1"/>
    </source>
</evidence>
<gene>
    <name evidence="9" type="ORF">BSP0115_LOCUS14012</name>
</gene>
<dbReference type="SMART" id="SM00317">
    <property type="entry name" value="SET"/>
    <property type="match status" value="1"/>
</dbReference>
<dbReference type="SUPFAM" id="SSF82199">
    <property type="entry name" value="SET domain"/>
    <property type="match status" value="1"/>
</dbReference>
<evidence type="ECO:0000256" key="5">
    <source>
        <dbReference type="ARBA" id="ARBA00023163"/>
    </source>
</evidence>
<dbReference type="GO" id="GO:0003682">
    <property type="term" value="F:chromatin binding"/>
    <property type="evidence" value="ECO:0007669"/>
    <property type="project" value="TreeGrafter"/>
</dbReference>
<feature type="region of interest" description="Disordered" evidence="6">
    <location>
        <begin position="154"/>
        <end position="177"/>
    </location>
</feature>
<keyword evidence="2" id="KW-0808">Transferase</keyword>
<evidence type="ECO:0000256" key="4">
    <source>
        <dbReference type="ARBA" id="ARBA00023015"/>
    </source>
</evidence>
<keyword evidence="3" id="KW-0949">S-adenosyl-L-methionine</keyword>
<reference evidence="9" key="1">
    <citation type="submission" date="2021-01" db="EMBL/GenBank/DDBJ databases">
        <authorList>
            <person name="Corre E."/>
            <person name="Pelletier E."/>
            <person name="Niang G."/>
            <person name="Scheremetjew M."/>
            <person name="Finn R."/>
            <person name="Kale V."/>
            <person name="Holt S."/>
            <person name="Cochrane G."/>
            <person name="Meng A."/>
            <person name="Brown T."/>
            <person name="Cohen L."/>
        </authorList>
    </citation>
    <scope>NUCLEOTIDE SEQUENCE</scope>
    <source>
        <strain evidence="9">Ms1</strain>
    </source>
</reference>